<dbReference type="InterPro" id="IPR036412">
    <property type="entry name" value="HAD-like_sf"/>
</dbReference>
<dbReference type="GO" id="GO:0005524">
    <property type="term" value="F:ATP binding"/>
    <property type="evidence" value="ECO:0007669"/>
    <property type="project" value="UniProtKB-UniRule"/>
</dbReference>
<feature type="domain" description="HMA" evidence="19">
    <location>
        <begin position="5"/>
        <end position="71"/>
    </location>
</feature>
<evidence type="ECO:0000313" key="21">
    <source>
        <dbReference type="Proteomes" id="UP000184509"/>
    </source>
</evidence>
<evidence type="ECO:0000256" key="17">
    <source>
        <dbReference type="ARBA" id="ARBA00049289"/>
    </source>
</evidence>
<keyword evidence="10 18" id="KW-0067">ATP-binding</keyword>
<dbReference type="Pfam" id="PF00702">
    <property type="entry name" value="Hydrolase"/>
    <property type="match status" value="1"/>
</dbReference>
<dbReference type="GO" id="GO:0016887">
    <property type="term" value="F:ATP hydrolysis activity"/>
    <property type="evidence" value="ECO:0007669"/>
    <property type="project" value="InterPro"/>
</dbReference>
<feature type="transmembrane region" description="Helical" evidence="18">
    <location>
        <begin position="708"/>
        <end position="731"/>
    </location>
</feature>
<dbReference type="PANTHER" id="PTHR43520">
    <property type="entry name" value="ATP7, ISOFORM B"/>
    <property type="match status" value="1"/>
</dbReference>
<dbReference type="InterPro" id="IPR036163">
    <property type="entry name" value="HMA_dom_sf"/>
</dbReference>
<gene>
    <name evidence="20" type="ORF">SAMN05444405_101252</name>
</gene>
<feature type="transmembrane region" description="Helical" evidence="18">
    <location>
        <begin position="339"/>
        <end position="361"/>
    </location>
</feature>
<dbReference type="SFLD" id="SFLDF00027">
    <property type="entry name" value="p-type_atpase"/>
    <property type="match status" value="1"/>
</dbReference>
<keyword evidence="12 18" id="KW-1133">Transmembrane helix</keyword>
<dbReference type="InterPro" id="IPR017969">
    <property type="entry name" value="Heavy-metal-associated_CS"/>
</dbReference>
<evidence type="ECO:0000259" key="19">
    <source>
        <dbReference type="PROSITE" id="PS50846"/>
    </source>
</evidence>
<dbReference type="GO" id="GO:0140581">
    <property type="term" value="F:P-type monovalent copper transporter activity"/>
    <property type="evidence" value="ECO:0007669"/>
    <property type="project" value="UniProtKB-EC"/>
</dbReference>
<dbReference type="Gene3D" id="3.40.1110.10">
    <property type="entry name" value="Calcium-transporting ATPase, cytoplasmic domain N"/>
    <property type="match status" value="1"/>
</dbReference>
<feature type="transmembrane region" description="Helical" evidence="18">
    <location>
        <begin position="122"/>
        <end position="143"/>
    </location>
</feature>
<evidence type="ECO:0000256" key="15">
    <source>
        <dbReference type="ARBA" id="ARBA00023136"/>
    </source>
</evidence>
<protein>
    <recommendedName>
        <fullName evidence="3">P-type Cu(+) transporter</fullName>
        <ecNumber evidence="3">7.2.2.8</ecNumber>
    </recommendedName>
    <alternativeName>
        <fullName evidence="16">Cu(+)-exporting ATPase</fullName>
    </alternativeName>
</protein>
<keyword evidence="8 18" id="KW-0547">Nucleotide-binding</keyword>
<dbReference type="Proteomes" id="UP000184509">
    <property type="component" value="Unassembled WGS sequence"/>
</dbReference>
<dbReference type="SFLD" id="SFLDS00003">
    <property type="entry name" value="Haloacid_Dehalogenase"/>
    <property type="match status" value="1"/>
</dbReference>
<dbReference type="PRINTS" id="PR00943">
    <property type="entry name" value="CUATPASE"/>
</dbReference>
<dbReference type="FunFam" id="3.40.50.1000:FF:000144">
    <property type="entry name" value="copper-transporting ATPase 1 isoform X2"/>
    <property type="match status" value="1"/>
</dbReference>
<dbReference type="FunFam" id="2.70.150.10:FF:000020">
    <property type="entry name" value="Copper-exporting P-type ATPase A"/>
    <property type="match status" value="1"/>
</dbReference>
<keyword evidence="11" id="KW-1278">Translocase</keyword>
<keyword evidence="9" id="KW-0187">Copper transport</keyword>
<keyword evidence="4" id="KW-0813">Transport</keyword>
<dbReference type="PRINTS" id="PR00119">
    <property type="entry name" value="CATATPASE"/>
</dbReference>
<dbReference type="EMBL" id="FQTV01000001">
    <property type="protein sequence ID" value="SHE38134.1"/>
    <property type="molecule type" value="Genomic_DNA"/>
</dbReference>
<dbReference type="Pfam" id="PF00122">
    <property type="entry name" value="E1-E2_ATPase"/>
    <property type="match status" value="1"/>
</dbReference>
<evidence type="ECO:0000256" key="9">
    <source>
        <dbReference type="ARBA" id="ARBA00022796"/>
    </source>
</evidence>
<dbReference type="SUPFAM" id="SSF55008">
    <property type="entry name" value="HMA, heavy metal-associated domain"/>
    <property type="match status" value="1"/>
</dbReference>
<dbReference type="GO" id="GO:0005507">
    <property type="term" value="F:copper ion binding"/>
    <property type="evidence" value="ECO:0007669"/>
    <property type="project" value="TreeGrafter"/>
</dbReference>
<keyword evidence="5 18" id="KW-1003">Cell membrane</keyword>
<name>A0A1M4T120_9BACE</name>
<dbReference type="GO" id="GO:0043682">
    <property type="term" value="F:P-type divalent copper transporter activity"/>
    <property type="evidence" value="ECO:0007669"/>
    <property type="project" value="TreeGrafter"/>
</dbReference>
<evidence type="ECO:0000256" key="4">
    <source>
        <dbReference type="ARBA" id="ARBA00022448"/>
    </source>
</evidence>
<proteinExistence type="inferred from homology"/>
<dbReference type="SUPFAM" id="SSF56784">
    <property type="entry name" value="HAD-like"/>
    <property type="match status" value="1"/>
</dbReference>
<dbReference type="InterPro" id="IPR059000">
    <property type="entry name" value="ATPase_P-type_domA"/>
</dbReference>
<dbReference type="PROSITE" id="PS50846">
    <property type="entry name" value="HMA_2"/>
    <property type="match status" value="1"/>
</dbReference>
<comment type="similarity">
    <text evidence="2 18">Belongs to the cation transport ATPase (P-type) (TC 3.A.3) family. Type IB subfamily.</text>
</comment>
<evidence type="ECO:0000256" key="5">
    <source>
        <dbReference type="ARBA" id="ARBA00022475"/>
    </source>
</evidence>
<dbReference type="Pfam" id="PF00403">
    <property type="entry name" value="HMA"/>
    <property type="match status" value="1"/>
</dbReference>
<dbReference type="InterPro" id="IPR044492">
    <property type="entry name" value="P_typ_ATPase_HD_dom"/>
</dbReference>
<organism evidence="20 21">
    <name type="scientific">Bacteroides luti</name>
    <dbReference type="NCBI Taxonomy" id="1297750"/>
    <lineage>
        <taxon>Bacteria</taxon>
        <taxon>Pseudomonadati</taxon>
        <taxon>Bacteroidota</taxon>
        <taxon>Bacteroidia</taxon>
        <taxon>Bacteroidales</taxon>
        <taxon>Bacteroidaceae</taxon>
        <taxon>Bacteroides</taxon>
    </lineage>
</organism>
<dbReference type="CDD" id="cd02094">
    <property type="entry name" value="P-type_ATPase_Cu-like"/>
    <property type="match status" value="1"/>
</dbReference>
<keyword evidence="13" id="KW-0186">Copper</keyword>
<dbReference type="InterPro" id="IPR023214">
    <property type="entry name" value="HAD_sf"/>
</dbReference>
<dbReference type="EC" id="7.2.2.8" evidence="3"/>
<accession>A0A1M4T120</accession>
<feature type="transmembrane region" description="Helical" evidence="18">
    <location>
        <begin position="683"/>
        <end position="702"/>
    </location>
</feature>
<dbReference type="InterPro" id="IPR023299">
    <property type="entry name" value="ATPase_P-typ_cyto_dom_N"/>
</dbReference>
<dbReference type="Gene3D" id="3.30.70.100">
    <property type="match status" value="1"/>
</dbReference>
<keyword evidence="6 18" id="KW-0812">Transmembrane</keyword>
<evidence type="ECO:0000256" key="2">
    <source>
        <dbReference type="ARBA" id="ARBA00006024"/>
    </source>
</evidence>
<dbReference type="SUPFAM" id="SSF81665">
    <property type="entry name" value="Calcium ATPase, transmembrane domain M"/>
    <property type="match status" value="1"/>
</dbReference>
<dbReference type="PANTHER" id="PTHR43520:SF8">
    <property type="entry name" value="P-TYPE CU(+) TRANSPORTER"/>
    <property type="match status" value="1"/>
</dbReference>
<dbReference type="NCBIfam" id="TIGR01525">
    <property type="entry name" value="ATPase-IB_hvy"/>
    <property type="match status" value="1"/>
</dbReference>
<reference evidence="20 21" key="1">
    <citation type="submission" date="2016-11" db="EMBL/GenBank/DDBJ databases">
        <authorList>
            <person name="Jaros S."/>
            <person name="Januszkiewicz K."/>
            <person name="Wedrychowicz H."/>
        </authorList>
    </citation>
    <scope>NUCLEOTIDE SEQUENCE [LARGE SCALE GENOMIC DNA]</scope>
    <source>
        <strain evidence="20 21">DSM 26991</strain>
    </source>
</reference>
<keyword evidence="15 18" id="KW-0472">Membrane</keyword>
<dbReference type="SUPFAM" id="SSF81653">
    <property type="entry name" value="Calcium ATPase, transduction domain A"/>
    <property type="match status" value="1"/>
</dbReference>
<feature type="transmembrane region" description="Helical" evidence="18">
    <location>
        <begin position="186"/>
        <end position="205"/>
    </location>
</feature>
<keyword evidence="14" id="KW-0406">Ion transport</keyword>
<feature type="transmembrane region" description="Helical" evidence="18">
    <location>
        <begin position="155"/>
        <end position="174"/>
    </location>
</feature>
<dbReference type="NCBIfam" id="TIGR01511">
    <property type="entry name" value="ATPase-IB1_Cu"/>
    <property type="match status" value="1"/>
</dbReference>
<dbReference type="GO" id="GO:0055070">
    <property type="term" value="P:copper ion homeostasis"/>
    <property type="evidence" value="ECO:0007669"/>
    <property type="project" value="TreeGrafter"/>
</dbReference>
<evidence type="ECO:0000256" key="18">
    <source>
        <dbReference type="RuleBase" id="RU362081"/>
    </source>
</evidence>
<evidence type="ECO:0000256" key="3">
    <source>
        <dbReference type="ARBA" id="ARBA00012517"/>
    </source>
</evidence>
<comment type="catalytic activity">
    <reaction evidence="17">
        <text>Cu(+)(in) + ATP + H2O = Cu(+)(out) + ADP + phosphate + H(+)</text>
        <dbReference type="Rhea" id="RHEA:25792"/>
        <dbReference type="ChEBI" id="CHEBI:15377"/>
        <dbReference type="ChEBI" id="CHEBI:15378"/>
        <dbReference type="ChEBI" id="CHEBI:30616"/>
        <dbReference type="ChEBI" id="CHEBI:43474"/>
        <dbReference type="ChEBI" id="CHEBI:49552"/>
        <dbReference type="ChEBI" id="CHEBI:456216"/>
        <dbReference type="EC" id="7.2.2.8"/>
    </reaction>
</comment>
<keyword evidence="7 18" id="KW-0479">Metal-binding</keyword>
<dbReference type="InterPro" id="IPR018303">
    <property type="entry name" value="ATPase_P-typ_P_site"/>
</dbReference>
<dbReference type="InterPro" id="IPR027256">
    <property type="entry name" value="P-typ_ATPase_IB"/>
</dbReference>
<dbReference type="GO" id="GO:0005886">
    <property type="term" value="C:plasma membrane"/>
    <property type="evidence" value="ECO:0007669"/>
    <property type="project" value="UniProtKB-SubCell"/>
</dbReference>
<comment type="subcellular location">
    <subcellularLocation>
        <location evidence="1">Cell membrane</location>
        <topology evidence="1">Multi-pass membrane protein</topology>
    </subcellularLocation>
</comment>
<dbReference type="RefSeq" id="WP_073398690.1">
    <property type="nucleotide sequence ID" value="NZ_FQTV01000001.1"/>
</dbReference>
<dbReference type="CDD" id="cd00371">
    <property type="entry name" value="HMA"/>
    <property type="match status" value="1"/>
</dbReference>
<dbReference type="InterPro" id="IPR001757">
    <property type="entry name" value="P_typ_ATPase"/>
</dbReference>
<dbReference type="STRING" id="1297750.SAMN05444405_101252"/>
<evidence type="ECO:0000256" key="8">
    <source>
        <dbReference type="ARBA" id="ARBA00022741"/>
    </source>
</evidence>
<dbReference type="InterPro" id="IPR023298">
    <property type="entry name" value="ATPase_P-typ_TM_dom_sf"/>
</dbReference>
<evidence type="ECO:0000256" key="12">
    <source>
        <dbReference type="ARBA" id="ARBA00022989"/>
    </source>
</evidence>
<dbReference type="Gene3D" id="3.40.50.1000">
    <property type="entry name" value="HAD superfamily/HAD-like"/>
    <property type="match status" value="1"/>
</dbReference>
<evidence type="ECO:0000256" key="7">
    <source>
        <dbReference type="ARBA" id="ARBA00022723"/>
    </source>
</evidence>
<evidence type="ECO:0000256" key="14">
    <source>
        <dbReference type="ARBA" id="ARBA00023065"/>
    </source>
</evidence>
<evidence type="ECO:0000256" key="16">
    <source>
        <dbReference type="ARBA" id="ARBA00033239"/>
    </source>
</evidence>
<dbReference type="SFLD" id="SFLDG00002">
    <property type="entry name" value="C1.7:_P-type_atpase_like"/>
    <property type="match status" value="1"/>
</dbReference>
<evidence type="ECO:0000256" key="6">
    <source>
        <dbReference type="ARBA" id="ARBA00022692"/>
    </source>
</evidence>
<dbReference type="NCBIfam" id="TIGR01494">
    <property type="entry name" value="ATPase_P-type"/>
    <property type="match status" value="1"/>
</dbReference>
<dbReference type="InterPro" id="IPR008250">
    <property type="entry name" value="ATPase_P-typ_transduc_dom_A_sf"/>
</dbReference>
<dbReference type="FunFam" id="3.30.70.100:FF:000001">
    <property type="entry name" value="ATPase copper transporting beta"/>
    <property type="match status" value="1"/>
</dbReference>
<evidence type="ECO:0000256" key="11">
    <source>
        <dbReference type="ARBA" id="ARBA00022967"/>
    </source>
</evidence>
<evidence type="ECO:0000256" key="13">
    <source>
        <dbReference type="ARBA" id="ARBA00023008"/>
    </source>
</evidence>
<feature type="transmembrane region" description="Helical" evidence="18">
    <location>
        <begin position="97"/>
        <end position="116"/>
    </location>
</feature>
<keyword evidence="21" id="KW-1185">Reference proteome</keyword>
<sequence>MKKIENKTYPVLNMHCAGCASNVEKTVNGLPGVEKGAVNLAANTLSIEFDRLVLSPESLQKAIQEAGYDLIIEEDNALELQEEEQRKRYNKLKIKTIGAWIFAIPMMLISMVFMHMLYAHEIMLILALPVLLLFGNSFYINAWKQLKIGRSNMDTLVALSTSIAFSFSVFNTFYPEFWTSRGLDAHVYYEAATVIIAFVLLGKLLEERAKGNTSSAIRKLMGLQPKTASVIRDGKEETLLISQLQVNDLVSVHPGEKIPVDGTVSEGSSFVDESMITGEPVAAEKNVGDMVLAGTINQKGAFVMKTSKVGKETLLANIIRMVQEAQGSKAPVQKIVDRITGIFVPVVLGLSVITFIVWMLFGGINMFSYALLSAVSVLVIACPCALGLATPTALMVGIGKGASNHILIKDALALEQMRKVNTVVLDKTGTLTEGHPTVSQWFWENGEEPQAKEILLAAELKSEHPLADAIVNELQSQGITPTALSSFESITGKGIKVVYQGETYWAGNQRLLNDFGAVISVYLKGMIEKSQSEGKSIVFFGQNKSLLSVISISDKVKPSSKEAVKMLQNMGIRVCMLTGDGEATASSVASELGIGHYKAEALPSDKEDFVKELQNEGSVVAMVGDGINDSQALARADVSIAMGKGTDIAMDVAMITLMTSDLQLLSKAFKLSRQTVKLIHQNLFWAFIYNLIGIPIAAGLLFPLNGLLLNPMIASAAMAFSSVSVMLYTIFYGKFVMRF</sequence>
<dbReference type="GO" id="GO:0060003">
    <property type="term" value="P:copper ion export"/>
    <property type="evidence" value="ECO:0007669"/>
    <property type="project" value="UniProtKB-ARBA"/>
</dbReference>
<evidence type="ECO:0000256" key="1">
    <source>
        <dbReference type="ARBA" id="ARBA00004651"/>
    </source>
</evidence>
<dbReference type="Gene3D" id="2.70.150.10">
    <property type="entry name" value="Calcium-transporting ATPase, cytoplasmic transduction domain A"/>
    <property type="match status" value="1"/>
</dbReference>
<dbReference type="PROSITE" id="PS00154">
    <property type="entry name" value="ATPASE_E1_E2"/>
    <property type="match status" value="1"/>
</dbReference>
<dbReference type="AlphaFoldDB" id="A0A1M4T120"/>
<dbReference type="InterPro" id="IPR006121">
    <property type="entry name" value="HMA_dom"/>
</dbReference>
<dbReference type="OrthoDB" id="9770315at2"/>
<dbReference type="PROSITE" id="PS01047">
    <property type="entry name" value="HMA_1"/>
    <property type="match status" value="1"/>
</dbReference>
<evidence type="ECO:0000313" key="20">
    <source>
        <dbReference type="EMBL" id="SHE38134.1"/>
    </source>
</evidence>
<feature type="transmembrane region" description="Helical" evidence="18">
    <location>
        <begin position="367"/>
        <end position="390"/>
    </location>
</feature>
<evidence type="ECO:0000256" key="10">
    <source>
        <dbReference type="ARBA" id="ARBA00022840"/>
    </source>
</evidence>